<dbReference type="Pfam" id="PF01551">
    <property type="entry name" value="Peptidase_M23"/>
    <property type="match status" value="1"/>
</dbReference>
<organism evidence="4 5">
    <name type="scientific">Agathobaculum hominis</name>
    <dbReference type="NCBI Taxonomy" id="2763014"/>
    <lineage>
        <taxon>Bacteria</taxon>
        <taxon>Bacillati</taxon>
        <taxon>Bacillota</taxon>
        <taxon>Clostridia</taxon>
        <taxon>Eubacteriales</taxon>
        <taxon>Butyricicoccaceae</taxon>
        <taxon>Agathobaculum</taxon>
    </lineage>
</organism>
<dbReference type="SMART" id="SM01208">
    <property type="entry name" value="G5"/>
    <property type="match status" value="1"/>
</dbReference>
<keyword evidence="2" id="KW-0472">Membrane</keyword>
<dbReference type="RefSeq" id="WP_186969764.1">
    <property type="nucleotide sequence ID" value="NZ_JACOPK010000004.1"/>
</dbReference>
<dbReference type="PANTHER" id="PTHR21666">
    <property type="entry name" value="PEPTIDASE-RELATED"/>
    <property type="match status" value="1"/>
</dbReference>
<evidence type="ECO:0000259" key="3">
    <source>
        <dbReference type="PROSITE" id="PS51109"/>
    </source>
</evidence>
<dbReference type="CDD" id="cd12797">
    <property type="entry name" value="M23_peptidase"/>
    <property type="match status" value="1"/>
</dbReference>
<evidence type="ECO:0000256" key="2">
    <source>
        <dbReference type="SAM" id="Phobius"/>
    </source>
</evidence>
<evidence type="ECO:0000313" key="5">
    <source>
        <dbReference type="Proteomes" id="UP000641741"/>
    </source>
</evidence>
<dbReference type="InterPro" id="IPR011098">
    <property type="entry name" value="G5_dom"/>
</dbReference>
<dbReference type="InterPro" id="IPR016047">
    <property type="entry name" value="M23ase_b-sheet_dom"/>
</dbReference>
<dbReference type="Gene3D" id="2.20.230.10">
    <property type="entry name" value="Resuscitation-promoting factor rpfb"/>
    <property type="match status" value="1"/>
</dbReference>
<dbReference type="EMBL" id="JACOPK010000004">
    <property type="protein sequence ID" value="MBC5695510.1"/>
    <property type="molecule type" value="Genomic_DNA"/>
</dbReference>
<keyword evidence="1" id="KW-0732">Signal</keyword>
<feature type="transmembrane region" description="Helical" evidence="2">
    <location>
        <begin position="47"/>
        <end position="65"/>
    </location>
</feature>
<keyword evidence="2" id="KW-1133">Transmembrane helix</keyword>
<keyword evidence="5" id="KW-1185">Reference proteome</keyword>
<dbReference type="PANTHER" id="PTHR21666:SF270">
    <property type="entry name" value="MUREIN HYDROLASE ACTIVATOR ENVC"/>
    <property type="match status" value="1"/>
</dbReference>
<feature type="domain" description="G5" evidence="3">
    <location>
        <begin position="215"/>
        <end position="295"/>
    </location>
</feature>
<proteinExistence type="predicted"/>
<dbReference type="Proteomes" id="UP000641741">
    <property type="component" value="Unassembled WGS sequence"/>
</dbReference>
<sequence>MLGILSDLLYVFVCFALFLDRAVTFVWDAPLRRRTGGVIHALARSRAASAALIFIPCFLLPFSLLTQKGVLILAGDKPLGFVQDADMLSGTVQELEASASAASGETYSLPFSLSTRSMRTPLCEFLDENALRTALTEQSGELDTLAVISIDGTRAGVCHNAEEAQTLLDRVKRLYTTQADSSADFVQQVHVDSVVAESRLAGEPQTVFETLSDRLDVRARRSVTYTETIPFGTVTRENDAEYQDYRETVRQGQTGEAVVTAEIQTLDGEENERTIVARTVLRSASDEIVEVGTKNIGIGTGSFVRPVSGYTFTSAFKWRWGRLHSGVDLAVPEGTPVRASDNGKVILAENSGDGYGNYIILDHGNGFKTLYGHNSALCVSVGDIVSQGDLIAYSGNTGNSTGPHLHFEIHLDDEKVDPERFLSF</sequence>
<dbReference type="InterPro" id="IPR050570">
    <property type="entry name" value="Cell_wall_metabolism_enzyme"/>
</dbReference>
<dbReference type="Gene3D" id="2.70.70.10">
    <property type="entry name" value="Glucose Permease (Domain IIA)"/>
    <property type="match status" value="1"/>
</dbReference>
<gene>
    <name evidence="4" type="ORF">H8S02_06065</name>
</gene>
<dbReference type="SUPFAM" id="SSF51261">
    <property type="entry name" value="Duplicated hybrid motif"/>
    <property type="match status" value="1"/>
</dbReference>
<comment type="caution">
    <text evidence="4">The sequence shown here is derived from an EMBL/GenBank/DDBJ whole genome shotgun (WGS) entry which is preliminary data.</text>
</comment>
<protein>
    <submittedName>
        <fullName evidence="4">Peptidoglycan DD-metalloendopeptidase family protein</fullName>
    </submittedName>
</protein>
<keyword evidence="2" id="KW-0812">Transmembrane</keyword>
<dbReference type="InterPro" id="IPR011055">
    <property type="entry name" value="Dup_hybrid_motif"/>
</dbReference>
<dbReference type="Pfam" id="PF07501">
    <property type="entry name" value="G5"/>
    <property type="match status" value="1"/>
</dbReference>
<feature type="transmembrane region" description="Helical" evidence="2">
    <location>
        <begin position="7"/>
        <end position="27"/>
    </location>
</feature>
<accession>A0ABR7GMI7</accession>
<evidence type="ECO:0000256" key="1">
    <source>
        <dbReference type="ARBA" id="ARBA00022729"/>
    </source>
</evidence>
<dbReference type="PROSITE" id="PS51109">
    <property type="entry name" value="G5"/>
    <property type="match status" value="1"/>
</dbReference>
<evidence type="ECO:0000313" key="4">
    <source>
        <dbReference type="EMBL" id="MBC5695510.1"/>
    </source>
</evidence>
<reference evidence="4 5" key="1">
    <citation type="submission" date="2020-08" db="EMBL/GenBank/DDBJ databases">
        <title>Genome public.</title>
        <authorList>
            <person name="Liu C."/>
            <person name="Sun Q."/>
        </authorList>
    </citation>
    <scope>NUCLEOTIDE SEQUENCE [LARGE SCALE GENOMIC DNA]</scope>
    <source>
        <strain evidence="4 5">M2</strain>
    </source>
</reference>
<name>A0ABR7GMI7_9FIRM</name>